<feature type="region of interest" description="Disordered" evidence="1">
    <location>
        <begin position="64"/>
        <end position="84"/>
    </location>
</feature>
<dbReference type="STRING" id="329885.A0A4U0TUL2"/>
<dbReference type="OrthoDB" id="3946322at2759"/>
<accession>A0A4U0TUL2</accession>
<comment type="caution">
    <text evidence="2">The sequence shown here is derived from an EMBL/GenBank/DDBJ whole genome shotgun (WGS) entry which is preliminary data.</text>
</comment>
<dbReference type="Proteomes" id="UP000310066">
    <property type="component" value="Unassembled WGS sequence"/>
</dbReference>
<name>A0A4U0TUL2_9PEZI</name>
<feature type="compositionally biased region" description="Basic and acidic residues" evidence="1">
    <location>
        <begin position="64"/>
        <end position="75"/>
    </location>
</feature>
<gene>
    <name evidence="2" type="ORF">B0A54_17692</name>
</gene>
<proteinExistence type="predicted"/>
<sequence>MTPHPSQPSPPPQLSDVVEAQFAAFTAELATLDNLVPHPSALNATVTISALPVSAEQIAAQAREELSGQKGKRDVEMEEEREEAGEVLWGELEEMEGVRGGCEG</sequence>
<evidence type="ECO:0000313" key="3">
    <source>
        <dbReference type="Proteomes" id="UP000310066"/>
    </source>
</evidence>
<evidence type="ECO:0000256" key="1">
    <source>
        <dbReference type="SAM" id="MobiDB-lite"/>
    </source>
</evidence>
<dbReference type="AlphaFoldDB" id="A0A4U0TUL2"/>
<reference evidence="2 3" key="1">
    <citation type="submission" date="2017-03" db="EMBL/GenBank/DDBJ databases">
        <title>Genomes of endolithic fungi from Antarctica.</title>
        <authorList>
            <person name="Coleine C."/>
            <person name="Masonjones S."/>
            <person name="Stajich J.E."/>
        </authorList>
    </citation>
    <scope>NUCLEOTIDE SEQUENCE [LARGE SCALE GENOMIC DNA]</scope>
    <source>
        <strain evidence="2 3">CCFEE 5311</strain>
    </source>
</reference>
<dbReference type="EMBL" id="NAJP01000153">
    <property type="protein sequence ID" value="TKA25652.1"/>
    <property type="molecule type" value="Genomic_DNA"/>
</dbReference>
<organism evidence="2 3">
    <name type="scientific">Friedmanniomyces endolithicus</name>
    <dbReference type="NCBI Taxonomy" id="329885"/>
    <lineage>
        <taxon>Eukaryota</taxon>
        <taxon>Fungi</taxon>
        <taxon>Dikarya</taxon>
        <taxon>Ascomycota</taxon>
        <taxon>Pezizomycotina</taxon>
        <taxon>Dothideomycetes</taxon>
        <taxon>Dothideomycetidae</taxon>
        <taxon>Mycosphaerellales</taxon>
        <taxon>Teratosphaeriaceae</taxon>
        <taxon>Friedmanniomyces</taxon>
    </lineage>
</organism>
<evidence type="ECO:0000313" key="2">
    <source>
        <dbReference type="EMBL" id="TKA25652.1"/>
    </source>
</evidence>
<protein>
    <submittedName>
        <fullName evidence="2">Uncharacterized protein</fullName>
    </submittedName>
</protein>